<dbReference type="PANTHER" id="PTHR30055:SF151">
    <property type="entry name" value="TRANSCRIPTIONAL REGULATORY PROTEIN"/>
    <property type="match status" value="1"/>
</dbReference>
<feature type="DNA-binding region" description="H-T-H motif" evidence="4">
    <location>
        <begin position="59"/>
        <end position="78"/>
    </location>
</feature>
<dbReference type="InterPro" id="IPR001647">
    <property type="entry name" value="HTH_TetR"/>
</dbReference>
<evidence type="ECO:0000256" key="4">
    <source>
        <dbReference type="PROSITE-ProRule" id="PRU00335"/>
    </source>
</evidence>
<dbReference type="InterPro" id="IPR050109">
    <property type="entry name" value="HTH-type_TetR-like_transc_reg"/>
</dbReference>
<keyword evidence="2 4" id="KW-0238">DNA-binding</keyword>
<evidence type="ECO:0000313" key="6">
    <source>
        <dbReference type="EMBL" id="MDG0791375.1"/>
    </source>
</evidence>
<dbReference type="Proteomes" id="UP001153387">
    <property type="component" value="Unassembled WGS sequence"/>
</dbReference>
<keyword evidence="1" id="KW-0805">Transcription regulation</keyword>
<organism evidence="6 7">
    <name type="scientific">Cohnella ginsengisoli</name>
    <dbReference type="NCBI Taxonomy" id="425004"/>
    <lineage>
        <taxon>Bacteria</taxon>
        <taxon>Bacillati</taxon>
        <taxon>Bacillota</taxon>
        <taxon>Bacilli</taxon>
        <taxon>Bacillales</taxon>
        <taxon>Paenibacillaceae</taxon>
        <taxon>Cohnella</taxon>
    </lineage>
</organism>
<reference evidence="6 7" key="1">
    <citation type="submission" date="2022-10" db="EMBL/GenBank/DDBJ databases">
        <title>Comparative genomic analysis of Cohnella hashimotonis sp. nov., isolated from the International Space Station.</title>
        <authorList>
            <person name="Simpson A."/>
            <person name="Venkateswaran K."/>
        </authorList>
    </citation>
    <scope>NUCLEOTIDE SEQUENCE [LARGE SCALE GENOMIC DNA]</scope>
    <source>
        <strain evidence="6 7">DSM 18997</strain>
    </source>
</reference>
<accession>A0A9X4QMW0</accession>
<dbReference type="SUPFAM" id="SSF48498">
    <property type="entry name" value="Tetracyclin repressor-like, C-terminal domain"/>
    <property type="match status" value="1"/>
</dbReference>
<dbReference type="PROSITE" id="PS50977">
    <property type="entry name" value="HTH_TETR_2"/>
    <property type="match status" value="1"/>
</dbReference>
<name>A0A9X4QMW0_9BACL</name>
<evidence type="ECO:0000313" key="7">
    <source>
        <dbReference type="Proteomes" id="UP001153387"/>
    </source>
</evidence>
<proteinExistence type="predicted"/>
<keyword evidence="3" id="KW-0804">Transcription</keyword>
<dbReference type="PRINTS" id="PR00455">
    <property type="entry name" value="HTHTETR"/>
</dbReference>
<feature type="domain" description="HTH tetR-type" evidence="5">
    <location>
        <begin position="36"/>
        <end position="96"/>
    </location>
</feature>
<dbReference type="Gene3D" id="1.10.10.60">
    <property type="entry name" value="Homeodomain-like"/>
    <property type="match status" value="1"/>
</dbReference>
<dbReference type="GO" id="GO:0045892">
    <property type="term" value="P:negative regulation of DNA-templated transcription"/>
    <property type="evidence" value="ECO:0007669"/>
    <property type="project" value="InterPro"/>
</dbReference>
<dbReference type="Pfam" id="PF00440">
    <property type="entry name" value="TetR_N"/>
    <property type="match status" value="1"/>
</dbReference>
<protein>
    <submittedName>
        <fullName evidence="6">TetR/AcrR family transcriptional regulator</fullName>
    </submittedName>
</protein>
<dbReference type="Gene3D" id="1.10.357.10">
    <property type="entry name" value="Tetracycline Repressor, domain 2"/>
    <property type="match status" value="1"/>
</dbReference>
<gene>
    <name evidence="6" type="ORF">OMP38_11225</name>
</gene>
<dbReference type="PANTHER" id="PTHR30055">
    <property type="entry name" value="HTH-TYPE TRANSCRIPTIONAL REGULATOR RUTR"/>
    <property type="match status" value="1"/>
</dbReference>
<dbReference type="GO" id="GO:0000976">
    <property type="term" value="F:transcription cis-regulatory region binding"/>
    <property type="evidence" value="ECO:0007669"/>
    <property type="project" value="TreeGrafter"/>
</dbReference>
<dbReference type="RefSeq" id="WP_277565263.1">
    <property type="nucleotide sequence ID" value="NZ_JAPDHZ010000003.1"/>
</dbReference>
<dbReference type="InterPro" id="IPR036271">
    <property type="entry name" value="Tet_transcr_reg_TetR-rel_C_sf"/>
</dbReference>
<evidence type="ECO:0000256" key="2">
    <source>
        <dbReference type="ARBA" id="ARBA00023125"/>
    </source>
</evidence>
<evidence type="ECO:0000256" key="3">
    <source>
        <dbReference type="ARBA" id="ARBA00023163"/>
    </source>
</evidence>
<dbReference type="InterPro" id="IPR004111">
    <property type="entry name" value="Repressor_TetR_C"/>
</dbReference>
<comment type="caution">
    <text evidence="6">The sequence shown here is derived from an EMBL/GenBank/DDBJ whole genome shotgun (WGS) entry which is preliminary data.</text>
</comment>
<dbReference type="AlphaFoldDB" id="A0A9X4QMW0"/>
<dbReference type="EMBL" id="JAPDHZ010000003">
    <property type="protein sequence ID" value="MDG0791375.1"/>
    <property type="molecule type" value="Genomic_DNA"/>
</dbReference>
<keyword evidence="7" id="KW-1185">Reference proteome</keyword>
<evidence type="ECO:0000259" key="5">
    <source>
        <dbReference type="PROSITE" id="PS50977"/>
    </source>
</evidence>
<sequence length="260" mass="29021">MSGNDTMDEDSLNSLPHGAQLAWGLVKPSTRGPKGELSVGKIVDAAVGIADREGLSALSMNRVASSLGFTTMSLYRYIKSKDDLLMLMTEAVCDIQIPEESEGKGWRDQLREYVETCIRLMRAHPWFTDVPIMGVPITPNNLKMVDWPLRILRDLPLSEYEKMSTVLLVSGYSRFYAIMMRDMDRAIEAGGNPESFSGLMYGEALRQLVTPERYPALYPIVAAGVYTEDDGNKSEAQNDFDFGLERILDGIELHLSRARS</sequence>
<dbReference type="Pfam" id="PF02909">
    <property type="entry name" value="TetR_C_1"/>
    <property type="match status" value="1"/>
</dbReference>
<dbReference type="GO" id="GO:0003700">
    <property type="term" value="F:DNA-binding transcription factor activity"/>
    <property type="evidence" value="ECO:0007669"/>
    <property type="project" value="TreeGrafter"/>
</dbReference>
<evidence type="ECO:0000256" key="1">
    <source>
        <dbReference type="ARBA" id="ARBA00023015"/>
    </source>
</evidence>
<dbReference type="InterPro" id="IPR009057">
    <property type="entry name" value="Homeodomain-like_sf"/>
</dbReference>
<dbReference type="SUPFAM" id="SSF46689">
    <property type="entry name" value="Homeodomain-like"/>
    <property type="match status" value="1"/>
</dbReference>